<keyword evidence="2" id="KW-1185">Reference proteome</keyword>
<organism evidence="1 2">
    <name type="scientific">Mediterraneibacter butyricigenes</name>
    <dbReference type="NCBI Taxonomy" id="2316025"/>
    <lineage>
        <taxon>Bacteria</taxon>
        <taxon>Bacillati</taxon>
        <taxon>Bacillota</taxon>
        <taxon>Clostridia</taxon>
        <taxon>Lachnospirales</taxon>
        <taxon>Lachnospiraceae</taxon>
        <taxon>Mediterraneibacter</taxon>
    </lineage>
</organism>
<reference evidence="2" key="1">
    <citation type="submission" date="2018-09" db="EMBL/GenBank/DDBJ databases">
        <title>Draft Genome Sequence of Mediterraneibacter sp. KCTC 15684.</title>
        <authorList>
            <person name="Kim J.S."/>
            <person name="Han K.I."/>
            <person name="Suh M.K."/>
            <person name="Lee K.C."/>
            <person name="Eom M.K."/>
            <person name="Lee J.H."/>
            <person name="Park S.H."/>
            <person name="Kang S.W."/>
            <person name="Park J.E."/>
            <person name="Oh B.S."/>
            <person name="Yu S.Y."/>
            <person name="Choi S.H."/>
            <person name="Lee D.H."/>
            <person name="Yoon H."/>
            <person name="Kim B."/>
            <person name="Yang S.J."/>
            <person name="Lee J.S."/>
        </authorList>
    </citation>
    <scope>NUCLEOTIDE SEQUENCE [LARGE SCALE GENOMIC DNA]</scope>
    <source>
        <strain evidence="2">KCTC 15684</strain>
    </source>
</reference>
<evidence type="ECO:0000313" key="2">
    <source>
        <dbReference type="Proteomes" id="UP000265643"/>
    </source>
</evidence>
<protein>
    <submittedName>
        <fullName evidence="1">Uncharacterized protein</fullName>
    </submittedName>
</protein>
<dbReference type="RefSeq" id="WP_119297429.1">
    <property type="nucleotide sequence ID" value="NZ_BHGK01000001.1"/>
</dbReference>
<proteinExistence type="predicted"/>
<name>A0A391NY40_9FIRM</name>
<dbReference type="Proteomes" id="UP000265643">
    <property type="component" value="Unassembled WGS sequence"/>
</dbReference>
<evidence type="ECO:0000313" key="1">
    <source>
        <dbReference type="EMBL" id="GCA66021.1"/>
    </source>
</evidence>
<accession>A0A391NY40</accession>
<dbReference type="AlphaFoldDB" id="A0A391NY40"/>
<comment type="caution">
    <text evidence="1">The sequence shown here is derived from an EMBL/GenBank/DDBJ whole genome shotgun (WGS) entry which is preliminary data.</text>
</comment>
<sequence length="60" mass="7166">MSKSLKELEEMIFEGDRTDEEWLRVEKEVEEAWEYSSDEEKRDFEESGAGDMLGQILEYL</sequence>
<gene>
    <name evidence="1" type="ORF">KGMB01110_04570</name>
</gene>
<dbReference type="EMBL" id="BHGK01000001">
    <property type="protein sequence ID" value="GCA66021.1"/>
    <property type="molecule type" value="Genomic_DNA"/>
</dbReference>